<dbReference type="Pfam" id="PF02518">
    <property type="entry name" value="HATPase_c"/>
    <property type="match status" value="1"/>
</dbReference>
<dbReference type="RefSeq" id="WP_316700445.1">
    <property type="nucleotide sequence ID" value="NZ_CP136336.1"/>
</dbReference>
<organism evidence="7 8">
    <name type="scientific">Piscinibacter gummiphilus</name>
    <dbReference type="NCBI Taxonomy" id="946333"/>
    <lineage>
        <taxon>Bacteria</taxon>
        <taxon>Pseudomonadati</taxon>
        <taxon>Pseudomonadota</taxon>
        <taxon>Betaproteobacteria</taxon>
        <taxon>Burkholderiales</taxon>
        <taxon>Sphaerotilaceae</taxon>
        <taxon>Piscinibacter</taxon>
    </lineage>
</organism>
<dbReference type="PROSITE" id="PS50109">
    <property type="entry name" value="HIS_KIN"/>
    <property type="match status" value="1"/>
</dbReference>
<evidence type="ECO:0000256" key="1">
    <source>
        <dbReference type="ARBA" id="ARBA00000085"/>
    </source>
</evidence>
<feature type="modified residue" description="4-aspartylphosphate" evidence="4">
    <location>
        <position position="455"/>
    </location>
</feature>
<dbReference type="CDD" id="cd00075">
    <property type="entry name" value="HATPase"/>
    <property type="match status" value="1"/>
</dbReference>
<dbReference type="SMART" id="SM00387">
    <property type="entry name" value="HATPase_c"/>
    <property type="match status" value="1"/>
</dbReference>
<evidence type="ECO:0000259" key="6">
    <source>
        <dbReference type="PROSITE" id="PS50110"/>
    </source>
</evidence>
<dbReference type="SMART" id="SM00448">
    <property type="entry name" value="REC"/>
    <property type="match status" value="1"/>
</dbReference>
<keyword evidence="7" id="KW-0067">ATP-binding</keyword>
<dbReference type="SUPFAM" id="SSF52172">
    <property type="entry name" value="CheY-like"/>
    <property type="match status" value="1"/>
</dbReference>
<gene>
    <name evidence="7" type="ORF">RXV79_23140</name>
</gene>
<dbReference type="EC" id="2.7.13.3" evidence="2"/>
<dbReference type="InterPro" id="IPR011006">
    <property type="entry name" value="CheY-like_superfamily"/>
</dbReference>
<dbReference type="SUPFAM" id="SSF55874">
    <property type="entry name" value="ATPase domain of HSP90 chaperone/DNA topoisomerase II/histidine kinase"/>
    <property type="match status" value="1"/>
</dbReference>
<dbReference type="InterPro" id="IPR003594">
    <property type="entry name" value="HATPase_dom"/>
</dbReference>
<evidence type="ECO:0000256" key="4">
    <source>
        <dbReference type="PROSITE-ProRule" id="PRU00169"/>
    </source>
</evidence>
<reference evidence="7 8" key="1">
    <citation type="submission" date="2023-10" db="EMBL/GenBank/DDBJ databases">
        <title>Bacteria for the degradation of biodegradable plastic PBAT(Polybutylene adipate terephthalate).</title>
        <authorList>
            <person name="Weon H.-Y."/>
            <person name="Yeon J."/>
        </authorList>
    </citation>
    <scope>NUCLEOTIDE SEQUENCE [LARGE SCALE GENOMIC DNA]</scope>
    <source>
        <strain evidence="7 8">SBD 7-3</strain>
    </source>
</reference>
<dbReference type="Proteomes" id="UP001303946">
    <property type="component" value="Chromosome"/>
</dbReference>
<dbReference type="EMBL" id="CP136336">
    <property type="protein sequence ID" value="WOB07790.1"/>
    <property type="molecule type" value="Genomic_DNA"/>
</dbReference>
<keyword evidence="8" id="KW-1185">Reference proteome</keyword>
<dbReference type="InterPro" id="IPR003661">
    <property type="entry name" value="HisK_dim/P_dom"/>
</dbReference>
<dbReference type="SUPFAM" id="SSF47384">
    <property type="entry name" value="Homodimeric domain of signal transducing histidine kinase"/>
    <property type="match status" value="1"/>
</dbReference>
<dbReference type="GO" id="GO:0005524">
    <property type="term" value="F:ATP binding"/>
    <property type="evidence" value="ECO:0007669"/>
    <property type="project" value="UniProtKB-KW"/>
</dbReference>
<dbReference type="CDD" id="cd17580">
    <property type="entry name" value="REC_2_DhkD-like"/>
    <property type="match status" value="1"/>
</dbReference>
<dbReference type="PRINTS" id="PR00344">
    <property type="entry name" value="BCTRLSENSOR"/>
</dbReference>
<dbReference type="CDD" id="cd00082">
    <property type="entry name" value="HisKA"/>
    <property type="match status" value="1"/>
</dbReference>
<dbReference type="InterPro" id="IPR004358">
    <property type="entry name" value="Sig_transdc_His_kin-like_C"/>
</dbReference>
<protein>
    <recommendedName>
        <fullName evidence="2">histidine kinase</fullName>
        <ecNumber evidence="2">2.7.13.3</ecNumber>
    </recommendedName>
</protein>
<dbReference type="Pfam" id="PF00072">
    <property type="entry name" value="Response_reg"/>
    <property type="match status" value="1"/>
</dbReference>
<dbReference type="InterPro" id="IPR005467">
    <property type="entry name" value="His_kinase_dom"/>
</dbReference>
<dbReference type="PROSITE" id="PS50110">
    <property type="entry name" value="RESPONSE_REGULATORY"/>
    <property type="match status" value="1"/>
</dbReference>
<evidence type="ECO:0000313" key="7">
    <source>
        <dbReference type="EMBL" id="WOB07790.1"/>
    </source>
</evidence>
<evidence type="ECO:0000256" key="2">
    <source>
        <dbReference type="ARBA" id="ARBA00012438"/>
    </source>
</evidence>
<keyword evidence="7" id="KW-0547">Nucleotide-binding</keyword>
<dbReference type="Gene3D" id="1.10.287.130">
    <property type="match status" value="1"/>
</dbReference>
<feature type="domain" description="Histidine kinase" evidence="5">
    <location>
        <begin position="165"/>
        <end position="383"/>
    </location>
</feature>
<evidence type="ECO:0000256" key="3">
    <source>
        <dbReference type="ARBA" id="ARBA00022553"/>
    </source>
</evidence>
<dbReference type="InterPro" id="IPR036890">
    <property type="entry name" value="HATPase_C_sf"/>
</dbReference>
<dbReference type="PANTHER" id="PTHR43547:SF2">
    <property type="entry name" value="HYBRID SIGNAL TRANSDUCTION HISTIDINE KINASE C"/>
    <property type="match status" value="1"/>
</dbReference>
<dbReference type="Gene3D" id="3.40.50.2300">
    <property type="match status" value="1"/>
</dbReference>
<dbReference type="SMART" id="SM00388">
    <property type="entry name" value="HisKA"/>
    <property type="match status" value="1"/>
</dbReference>
<dbReference type="InterPro" id="IPR001789">
    <property type="entry name" value="Sig_transdc_resp-reg_receiver"/>
</dbReference>
<evidence type="ECO:0000259" key="5">
    <source>
        <dbReference type="PROSITE" id="PS50109"/>
    </source>
</evidence>
<sequence>MPSDDTRLDERVLVVPVTRRDGDVTQGLLQGQGIACCICDSIPALIAEMERGAGALLFTEATLSRPDMPTLSSALDRQPAWSHLPVVVLIRNAGSSPAGNRMLELLDNVTVLDRPVSTRSMISAVQSALRDRRNQYRIRDQIEQQKRAEQALMLADRRKDEFLATLAHELRNPLAPIRTGLQILSKTPGADAQTRRLYEIMERQMVQMVKLIDELLEISRISTGKVVLHKERTDMRNVIRVALEGSQPMVDAAKHTLVVTLTEQPVWVYGDPARLAQVVSNLVNNAAKYTPDRGHIAVRMRHDDGQVKVIVEDNGVGIPEDMLHQVFDMFAQVNRTLDRAQGGLGIGLALVRRLMELHGGSVQAHSAGADRGSCFTLTMPALERVGADDARTEGAGDGAHAEKRLRVLVIDDNRDAAETLSMLLEAHGHDTHRAYNGRTGLDEASDFMPQAVFCDIEMPGMNGYEVAAALRRDPRHAPALLIAVTGRGAREDQRRSLDAGFDAHLTKPVGYDAVRQVLSRL</sequence>
<dbReference type="PANTHER" id="PTHR43547">
    <property type="entry name" value="TWO-COMPONENT HISTIDINE KINASE"/>
    <property type="match status" value="1"/>
</dbReference>
<dbReference type="Pfam" id="PF00512">
    <property type="entry name" value="HisKA"/>
    <property type="match status" value="1"/>
</dbReference>
<dbReference type="Gene3D" id="3.30.565.10">
    <property type="entry name" value="Histidine kinase-like ATPase, C-terminal domain"/>
    <property type="match status" value="1"/>
</dbReference>
<evidence type="ECO:0000313" key="8">
    <source>
        <dbReference type="Proteomes" id="UP001303946"/>
    </source>
</evidence>
<feature type="domain" description="Response regulatory" evidence="6">
    <location>
        <begin position="406"/>
        <end position="521"/>
    </location>
</feature>
<comment type="catalytic activity">
    <reaction evidence="1">
        <text>ATP + protein L-histidine = ADP + protein N-phospho-L-histidine.</text>
        <dbReference type="EC" id="2.7.13.3"/>
    </reaction>
</comment>
<accession>A0ABZ0CS18</accession>
<keyword evidence="3 4" id="KW-0597">Phosphoprotein</keyword>
<proteinExistence type="predicted"/>
<name>A0ABZ0CS18_9BURK</name>
<dbReference type="InterPro" id="IPR036097">
    <property type="entry name" value="HisK_dim/P_sf"/>
</dbReference>